<feature type="active site" description="S-methylcysteine intermediate" evidence="12">
    <location>
        <position position="336"/>
    </location>
</feature>
<feature type="binding site" evidence="12">
    <location>
        <position position="293"/>
    </location>
    <ligand>
        <name>S-adenosyl-L-methionine</name>
        <dbReference type="ChEBI" id="CHEBI:59789"/>
    </ligand>
</feature>
<keyword evidence="2 12" id="KW-0004">4Fe-4S</keyword>
<dbReference type="InterPro" id="IPR048641">
    <property type="entry name" value="RlmN_N"/>
</dbReference>
<evidence type="ECO:0000256" key="7">
    <source>
        <dbReference type="ARBA" id="ARBA00022691"/>
    </source>
</evidence>
<feature type="domain" description="Radical SAM core" evidence="13">
    <location>
        <begin position="101"/>
        <end position="331"/>
    </location>
</feature>
<keyword evidence="8 12" id="KW-0819">tRNA processing</keyword>
<organism evidence="14 15">
    <name type="scientific">Bianquea renquensis</name>
    <dbReference type="NCBI Taxonomy" id="2763661"/>
    <lineage>
        <taxon>Bacteria</taxon>
        <taxon>Bacillati</taxon>
        <taxon>Bacillota</taxon>
        <taxon>Clostridia</taxon>
        <taxon>Eubacteriales</taxon>
        <taxon>Bianqueaceae</taxon>
        <taxon>Bianquea</taxon>
    </lineage>
</organism>
<dbReference type="HAMAP" id="MF_01849">
    <property type="entry name" value="RNA_methyltr_RlmN"/>
    <property type="match status" value="1"/>
</dbReference>
<reference evidence="14" key="1">
    <citation type="submission" date="2020-08" db="EMBL/GenBank/DDBJ databases">
        <title>Genome public.</title>
        <authorList>
            <person name="Liu C."/>
            <person name="Sun Q."/>
        </authorList>
    </citation>
    <scope>NUCLEOTIDE SEQUENCE</scope>
    <source>
        <strain evidence="14">NSJ-32</strain>
    </source>
</reference>
<evidence type="ECO:0000256" key="6">
    <source>
        <dbReference type="ARBA" id="ARBA00022679"/>
    </source>
</evidence>
<dbReference type="PANTHER" id="PTHR30544:SF5">
    <property type="entry name" value="RADICAL SAM CORE DOMAIN-CONTAINING PROTEIN"/>
    <property type="match status" value="1"/>
</dbReference>
<keyword evidence="5 12" id="KW-0489">Methyltransferase</keyword>
<evidence type="ECO:0000256" key="11">
    <source>
        <dbReference type="ARBA" id="ARBA00023014"/>
    </source>
</evidence>
<keyword evidence="6 12" id="KW-0808">Transferase</keyword>
<dbReference type="Pfam" id="PF21016">
    <property type="entry name" value="RlmN_N"/>
    <property type="match status" value="1"/>
</dbReference>
<proteinExistence type="inferred from homology"/>
<dbReference type="Proteomes" id="UP000657006">
    <property type="component" value="Unassembled WGS sequence"/>
</dbReference>
<evidence type="ECO:0000313" key="15">
    <source>
        <dbReference type="Proteomes" id="UP000657006"/>
    </source>
</evidence>
<dbReference type="Gene3D" id="3.20.20.70">
    <property type="entry name" value="Aldolase class I"/>
    <property type="match status" value="1"/>
</dbReference>
<dbReference type="InterPro" id="IPR004383">
    <property type="entry name" value="rRNA_lsu_MTrfase_RlmN/Cfr"/>
</dbReference>
<keyword evidence="10 12" id="KW-0408">Iron</keyword>
<dbReference type="GO" id="GO:0046872">
    <property type="term" value="F:metal ion binding"/>
    <property type="evidence" value="ECO:0007669"/>
    <property type="project" value="UniProtKB-KW"/>
</dbReference>
<comment type="cofactor">
    <cofactor evidence="12">
        <name>[4Fe-4S] cluster</name>
        <dbReference type="ChEBI" id="CHEBI:49883"/>
    </cofactor>
    <text evidence="12">Binds 1 [4Fe-4S] cluster. The cluster is coordinated with 3 cysteines and an exchangeable S-adenosyl-L-methionine.</text>
</comment>
<protein>
    <recommendedName>
        <fullName evidence="12">Probable dual-specificity RNA methyltransferase RlmN</fullName>
        <ecNumber evidence="12">2.1.1.192</ecNumber>
    </recommendedName>
    <alternativeName>
        <fullName evidence="12">23S rRNA (adenine(2503)-C(2))-methyltransferase</fullName>
    </alternativeName>
    <alternativeName>
        <fullName evidence="12">23S rRNA m2A2503 methyltransferase</fullName>
    </alternativeName>
    <alternativeName>
        <fullName evidence="12">Ribosomal RNA large subunit methyltransferase N</fullName>
    </alternativeName>
    <alternativeName>
        <fullName evidence="12">tRNA (adenine(37)-C(2))-methyltransferase</fullName>
    </alternativeName>
    <alternativeName>
        <fullName evidence="12">tRNA m2A37 methyltransferase</fullName>
    </alternativeName>
</protein>
<evidence type="ECO:0000259" key="13">
    <source>
        <dbReference type="PROSITE" id="PS51918"/>
    </source>
</evidence>
<dbReference type="GO" id="GO:0019843">
    <property type="term" value="F:rRNA binding"/>
    <property type="evidence" value="ECO:0007669"/>
    <property type="project" value="UniProtKB-UniRule"/>
</dbReference>
<feature type="binding site" evidence="12">
    <location>
        <begin position="217"/>
        <end position="219"/>
    </location>
    <ligand>
        <name>S-adenosyl-L-methionine</name>
        <dbReference type="ChEBI" id="CHEBI:59789"/>
    </ligand>
</feature>
<dbReference type="InterPro" id="IPR013785">
    <property type="entry name" value="Aldolase_TIM"/>
</dbReference>
<evidence type="ECO:0000256" key="8">
    <source>
        <dbReference type="ARBA" id="ARBA00022694"/>
    </source>
</evidence>
<dbReference type="InterPro" id="IPR040072">
    <property type="entry name" value="Methyltransferase_A"/>
</dbReference>
<feature type="binding site" evidence="12">
    <location>
        <position position="122"/>
    </location>
    <ligand>
        <name>[4Fe-4S] cluster</name>
        <dbReference type="ChEBI" id="CHEBI:49883"/>
        <note>4Fe-4S-S-AdoMet</note>
    </ligand>
</feature>
<dbReference type="EC" id="2.1.1.192" evidence="12"/>
<dbReference type="FunFam" id="3.20.20.70:FF:000014">
    <property type="entry name" value="Probable dual-specificity RNA methyltransferase RlmN"/>
    <property type="match status" value="1"/>
</dbReference>
<dbReference type="PIRSF" id="PIRSF006004">
    <property type="entry name" value="CHP00048"/>
    <property type="match status" value="1"/>
</dbReference>
<sequence length="346" mass="39319">MNLEQQDPHSLLPKEWEDLCVGWGLPAYRGRQIFQWLHQKDATSFLEMTVLPEELRRKLESSIPVFEMQLAKKQRSTKDETTKFLFRLRDGQCIESVLMRYEYGYSLCISSQVGCRMGCRFCASTLGGLVRNLTAGEMVQQVYAASKEASVRISHVVVMGCGEPFDNYDALLRFFSLMREEKGRGLSLRNITVSTCGLPHRIREFADCHVGVTLAVSLHAADDELRRQLMPGAARFSLDELLDACQYYTKETGRRVTFEYALIKGCNDGRDDAVRLVQRLRGMLAHVNLIPVNPVEERGLARSSPQRVREFAKVLEMGRIPVTIRREMGADIDGACGQLRNRYARA</sequence>
<feature type="binding site" evidence="12">
    <location>
        <position position="115"/>
    </location>
    <ligand>
        <name>[4Fe-4S] cluster</name>
        <dbReference type="ChEBI" id="CHEBI:49883"/>
        <note>4Fe-4S-S-AdoMet</note>
    </ligand>
</feature>
<name>A0A926HXG9_9FIRM</name>
<dbReference type="GO" id="GO:0070475">
    <property type="term" value="P:rRNA base methylation"/>
    <property type="evidence" value="ECO:0007669"/>
    <property type="project" value="UniProtKB-UniRule"/>
</dbReference>
<evidence type="ECO:0000256" key="3">
    <source>
        <dbReference type="ARBA" id="ARBA00022490"/>
    </source>
</evidence>
<dbReference type="SFLD" id="SFLDS00029">
    <property type="entry name" value="Radical_SAM"/>
    <property type="match status" value="1"/>
</dbReference>
<dbReference type="AlphaFoldDB" id="A0A926HXG9"/>
<dbReference type="SUPFAM" id="SSF102114">
    <property type="entry name" value="Radical SAM enzymes"/>
    <property type="match status" value="1"/>
</dbReference>
<dbReference type="GO" id="GO:0000049">
    <property type="term" value="F:tRNA binding"/>
    <property type="evidence" value="ECO:0007669"/>
    <property type="project" value="UniProtKB-UniRule"/>
</dbReference>
<evidence type="ECO:0000313" key="14">
    <source>
        <dbReference type="EMBL" id="MBC8543752.1"/>
    </source>
</evidence>
<gene>
    <name evidence="12 14" type="primary">rlmN</name>
    <name evidence="14" type="ORF">H8730_09355</name>
</gene>
<comment type="caution">
    <text evidence="14">The sequence shown here is derived from an EMBL/GenBank/DDBJ whole genome shotgun (WGS) entry which is preliminary data.</text>
</comment>
<keyword evidence="9 12" id="KW-0479">Metal-binding</keyword>
<dbReference type="GO" id="GO:0070040">
    <property type="term" value="F:rRNA (adenine(2503)-C2-)-methyltransferase activity"/>
    <property type="evidence" value="ECO:0007669"/>
    <property type="project" value="UniProtKB-UniRule"/>
</dbReference>
<dbReference type="SFLD" id="SFLDG01062">
    <property type="entry name" value="methyltransferase_(Class_A)"/>
    <property type="match status" value="1"/>
</dbReference>
<dbReference type="PANTHER" id="PTHR30544">
    <property type="entry name" value="23S RRNA METHYLTRANSFERASE"/>
    <property type="match status" value="1"/>
</dbReference>
<dbReference type="GO" id="GO:0051539">
    <property type="term" value="F:4 iron, 4 sulfur cluster binding"/>
    <property type="evidence" value="ECO:0007669"/>
    <property type="project" value="UniProtKB-UniRule"/>
</dbReference>
<keyword evidence="12" id="KW-1015">Disulfide bond</keyword>
<dbReference type="NCBIfam" id="TIGR00048">
    <property type="entry name" value="rRNA_mod_RlmN"/>
    <property type="match status" value="1"/>
</dbReference>
<comment type="similarity">
    <text evidence="12">Belongs to the radical SAM superfamily. RlmN family.</text>
</comment>
<keyword evidence="15" id="KW-1185">Reference proteome</keyword>
<dbReference type="InterPro" id="IPR007197">
    <property type="entry name" value="rSAM"/>
</dbReference>
<feature type="active site" description="Proton acceptor" evidence="12">
    <location>
        <position position="95"/>
    </location>
</feature>
<keyword evidence="7 12" id="KW-0949">S-adenosyl-L-methionine</keyword>
<accession>A0A926HXG9</accession>
<keyword evidence="11 12" id="KW-0411">Iron-sulfur</keyword>
<comment type="caution">
    <text evidence="12">Lacks conserved residue(s) required for the propagation of feature annotation.</text>
</comment>
<dbReference type="Pfam" id="PF04055">
    <property type="entry name" value="Radical_SAM"/>
    <property type="match status" value="1"/>
</dbReference>
<dbReference type="GO" id="GO:0030488">
    <property type="term" value="P:tRNA methylation"/>
    <property type="evidence" value="ECO:0007669"/>
    <property type="project" value="UniProtKB-UniRule"/>
</dbReference>
<evidence type="ECO:0000256" key="12">
    <source>
        <dbReference type="HAMAP-Rule" id="MF_01849"/>
    </source>
</evidence>
<dbReference type="RefSeq" id="WP_177714278.1">
    <property type="nucleotide sequence ID" value="NZ_JACRSQ010000012.1"/>
</dbReference>
<dbReference type="EMBL" id="JACRSQ010000012">
    <property type="protein sequence ID" value="MBC8543752.1"/>
    <property type="molecule type" value="Genomic_DNA"/>
</dbReference>
<dbReference type="GO" id="GO:0002935">
    <property type="term" value="F:tRNA (adenine(37)-C2)-methyltransferase activity"/>
    <property type="evidence" value="ECO:0007669"/>
    <property type="project" value="UniProtKB-UniRule"/>
</dbReference>
<evidence type="ECO:0000256" key="10">
    <source>
        <dbReference type="ARBA" id="ARBA00023004"/>
    </source>
</evidence>
<comment type="catalytic activity">
    <reaction evidence="12">
        <text>adenosine(37) in tRNA + 2 reduced [2Fe-2S]-[ferredoxin] + 2 S-adenosyl-L-methionine = 2-methyladenosine(37) in tRNA + 5'-deoxyadenosine + L-methionine + 2 oxidized [2Fe-2S]-[ferredoxin] + S-adenosyl-L-homocysteine</text>
        <dbReference type="Rhea" id="RHEA:43332"/>
        <dbReference type="Rhea" id="RHEA-COMP:10000"/>
        <dbReference type="Rhea" id="RHEA-COMP:10001"/>
        <dbReference type="Rhea" id="RHEA-COMP:10162"/>
        <dbReference type="Rhea" id="RHEA-COMP:10485"/>
        <dbReference type="ChEBI" id="CHEBI:17319"/>
        <dbReference type="ChEBI" id="CHEBI:33737"/>
        <dbReference type="ChEBI" id="CHEBI:33738"/>
        <dbReference type="ChEBI" id="CHEBI:57844"/>
        <dbReference type="ChEBI" id="CHEBI:57856"/>
        <dbReference type="ChEBI" id="CHEBI:59789"/>
        <dbReference type="ChEBI" id="CHEBI:74411"/>
        <dbReference type="ChEBI" id="CHEBI:74497"/>
        <dbReference type="EC" id="2.1.1.192"/>
    </reaction>
</comment>
<evidence type="ECO:0000256" key="1">
    <source>
        <dbReference type="ARBA" id="ARBA00004496"/>
    </source>
</evidence>
<comment type="subcellular location">
    <subcellularLocation>
        <location evidence="1 12">Cytoplasm</location>
    </subcellularLocation>
</comment>
<comment type="catalytic activity">
    <reaction evidence="12">
        <text>adenosine(2503) in 23S rRNA + 2 reduced [2Fe-2S]-[ferredoxin] + 2 S-adenosyl-L-methionine = 2-methyladenosine(2503) in 23S rRNA + 5'-deoxyadenosine + L-methionine + 2 oxidized [2Fe-2S]-[ferredoxin] + S-adenosyl-L-homocysteine</text>
        <dbReference type="Rhea" id="RHEA:42916"/>
        <dbReference type="Rhea" id="RHEA-COMP:10000"/>
        <dbReference type="Rhea" id="RHEA-COMP:10001"/>
        <dbReference type="Rhea" id="RHEA-COMP:10152"/>
        <dbReference type="Rhea" id="RHEA-COMP:10282"/>
        <dbReference type="ChEBI" id="CHEBI:17319"/>
        <dbReference type="ChEBI" id="CHEBI:33737"/>
        <dbReference type="ChEBI" id="CHEBI:33738"/>
        <dbReference type="ChEBI" id="CHEBI:57844"/>
        <dbReference type="ChEBI" id="CHEBI:57856"/>
        <dbReference type="ChEBI" id="CHEBI:59789"/>
        <dbReference type="ChEBI" id="CHEBI:74411"/>
        <dbReference type="ChEBI" id="CHEBI:74497"/>
        <dbReference type="EC" id="2.1.1.192"/>
    </reaction>
</comment>
<dbReference type="SFLD" id="SFLDF00275">
    <property type="entry name" value="adenosine_C2_methyltransferase"/>
    <property type="match status" value="1"/>
</dbReference>
<evidence type="ECO:0000256" key="5">
    <source>
        <dbReference type="ARBA" id="ARBA00022603"/>
    </source>
</evidence>
<evidence type="ECO:0000256" key="2">
    <source>
        <dbReference type="ARBA" id="ARBA00022485"/>
    </source>
</evidence>
<dbReference type="InterPro" id="IPR058240">
    <property type="entry name" value="rSAM_sf"/>
</dbReference>
<keyword evidence="4 12" id="KW-0698">rRNA processing</keyword>
<dbReference type="GO" id="GO:0005737">
    <property type="term" value="C:cytoplasm"/>
    <property type="evidence" value="ECO:0007669"/>
    <property type="project" value="UniProtKB-SubCell"/>
</dbReference>
<keyword evidence="3 12" id="KW-0963">Cytoplasm</keyword>
<evidence type="ECO:0000256" key="4">
    <source>
        <dbReference type="ARBA" id="ARBA00022552"/>
    </source>
</evidence>
<dbReference type="PROSITE" id="PS51918">
    <property type="entry name" value="RADICAL_SAM"/>
    <property type="match status" value="1"/>
</dbReference>
<feature type="binding site" evidence="12">
    <location>
        <begin position="162"/>
        <end position="163"/>
    </location>
    <ligand>
        <name>S-adenosyl-L-methionine</name>
        <dbReference type="ChEBI" id="CHEBI:59789"/>
    </ligand>
</feature>
<feature type="binding site" evidence="12">
    <location>
        <position position="194"/>
    </location>
    <ligand>
        <name>S-adenosyl-L-methionine</name>
        <dbReference type="ChEBI" id="CHEBI:59789"/>
    </ligand>
</feature>
<dbReference type="CDD" id="cd01335">
    <property type="entry name" value="Radical_SAM"/>
    <property type="match status" value="1"/>
</dbReference>
<dbReference type="InterPro" id="IPR027492">
    <property type="entry name" value="RNA_MTrfase_RlmN"/>
</dbReference>
<evidence type="ECO:0000256" key="9">
    <source>
        <dbReference type="ARBA" id="ARBA00022723"/>
    </source>
</evidence>
<comment type="miscellaneous">
    <text evidence="12">Reaction proceeds by a ping-pong mechanism involving intermediate methylation of a conserved cysteine residue.</text>
</comment>
<comment type="function">
    <text evidence="12">Specifically methylates position 2 of adenine 2503 in 23S rRNA and position 2 of adenine 37 in tRNAs.</text>
</comment>
<dbReference type="Gene3D" id="1.10.150.530">
    <property type="match status" value="1"/>
</dbReference>
<feature type="binding site" evidence="12">
    <location>
        <position position="119"/>
    </location>
    <ligand>
        <name>[4Fe-4S] cluster</name>
        <dbReference type="ChEBI" id="CHEBI:49883"/>
        <note>4Fe-4S-S-AdoMet</note>
    </ligand>
</feature>